<dbReference type="Proteomes" id="UP001139308">
    <property type="component" value="Unassembled WGS sequence"/>
</dbReference>
<evidence type="ECO:0000313" key="3">
    <source>
        <dbReference type="Proteomes" id="UP001139308"/>
    </source>
</evidence>
<reference evidence="2" key="1">
    <citation type="submission" date="2022-01" db="EMBL/GenBank/DDBJ databases">
        <title>Genome sequence and assembly of Parabukholderia sp. RG36.</title>
        <authorList>
            <person name="Chhetri G."/>
        </authorList>
    </citation>
    <scope>NUCLEOTIDE SEQUENCE</scope>
    <source>
        <strain evidence="2">RG36</strain>
    </source>
</reference>
<organism evidence="2 3">
    <name type="scientific">Paraburkholderia tagetis</name>
    <dbReference type="NCBI Taxonomy" id="2913261"/>
    <lineage>
        <taxon>Bacteria</taxon>
        <taxon>Pseudomonadati</taxon>
        <taxon>Pseudomonadota</taxon>
        <taxon>Betaproteobacteria</taxon>
        <taxon>Burkholderiales</taxon>
        <taxon>Burkholderiaceae</taxon>
        <taxon>Paraburkholderia</taxon>
    </lineage>
</organism>
<protein>
    <submittedName>
        <fullName evidence="2">Recombinase RecF</fullName>
    </submittedName>
</protein>
<feature type="coiled-coil region" evidence="1">
    <location>
        <begin position="94"/>
        <end position="121"/>
    </location>
</feature>
<sequence length="493" mass="53342">MKADERRTFLFDLTGLRATPEKIKALLAARKLDGKKVEKVLPMLRSGFPAAVKFAEDEAREAKGAWKSVTGEQWGSEKGEDWQAEIPQFDAKRHADISEQLKAVEGRVAEANTQLGTLQEKHRTYQASREAATRSADLAESVTRIEAKLATDKLHLEAAEASLTEAQQRAGVAPREGLVHDLARGVGEFANIMADSDGVAGYHLNGEIAKWDEFDLTAIADALQAYEEQYGPLAQTGGDAETRARLPELTKARDMMKRAVENDERDLAAARAATEALKLKSDVEAVTEEQVSGARTTVTAATAQRDALRTELDRLNNAKRAADAAADKTKAAAAHHVDIIQWLEIAGALAPDGIPGEMLAQAIAPINGRLAELAAFAEWAVPSLDSDMTIRAGGRLYSLLSESEKYRVDALIALTIAVLSETRIAFFDRFDVLDLKGRGDLLALLDDMATQGEICTALVFGTLKKVPEGLPATTRAHWIENGELLAARLAEAA</sequence>
<feature type="coiled-coil region" evidence="1">
    <location>
        <begin position="260"/>
        <end position="332"/>
    </location>
</feature>
<dbReference type="RefSeq" id="WP_238461987.1">
    <property type="nucleotide sequence ID" value="NZ_JAKLJA010000001.1"/>
</dbReference>
<gene>
    <name evidence="2" type="ORF">L5014_02475</name>
</gene>
<dbReference type="EMBL" id="JAKLJA010000001">
    <property type="protein sequence ID" value="MCG5072236.1"/>
    <property type="molecule type" value="Genomic_DNA"/>
</dbReference>
<name>A0A9X1UK47_9BURK</name>
<evidence type="ECO:0000256" key="1">
    <source>
        <dbReference type="SAM" id="Coils"/>
    </source>
</evidence>
<dbReference type="AlphaFoldDB" id="A0A9X1UK47"/>
<keyword evidence="3" id="KW-1185">Reference proteome</keyword>
<proteinExistence type="predicted"/>
<accession>A0A9X1UK47</accession>
<comment type="caution">
    <text evidence="2">The sequence shown here is derived from an EMBL/GenBank/DDBJ whole genome shotgun (WGS) entry which is preliminary data.</text>
</comment>
<evidence type="ECO:0000313" key="2">
    <source>
        <dbReference type="EMBL" id="MCG5072236.1"/>
    </source>
</evidence>
<keyword evidence="1" id="KW-0175">Coiled coil</keyword>